<protein>
    <submittedName>
        <fullName evidence="2">Uncharacterized protein</fullName>
    </submittedName>
</protein>
<feature type="transmembrane region" description="Helical" evidence="1">
    <location>
        <begin position="34"/>
        <end position="56"/>
    </location>
</feature>
<proteinExistence type="predicted"/>
<sequence length="61" mass="7328">VILFTNTITKLEELIKREYKRPSKISTNTKYIRLVFRNLTVKVLTILIFINLYNYFMKGVD</sequence>
<organism evidence="2 3">
    <name type="scientific">Zopfia rhizophila CBS 207.26</name>
    <dbReference type="NCBI Taxonomy" id="1314779"/>
    <lineage>
        <taxon>Eukaryota</taxon>
        <taxon>Fungi</taxon>
        <taxon>Dikarya</taxon>
        <taxon>Ascomycota</taxon>
        <taxon>Pezizomycotina</taxon>
        <taxon>Dothideomycetes</taxon>
        <taxon>Dothideomycetes incertae sedis</taxon>
        <taxon>Zopfiaceae</taxon>
        <taxon>Zopfia</taxon>
    </lineage>
</organism>
<dbReference type="OrthoDB" id="3938054at2759"/>
<name>A0A6A6EC74_9PEZI</name>
<keyword evidence="1" id="KW-0812">Transmembrane</keyword>
<feature type="non-terminal residue" evidence="2">
    <location>
        <position position="1"/>
    </location>
</feature>
<gene>
    <name evidence="2" type="ORF">K469DRAFT_566702</name>
</gene>
<dbReference type="Proteomes" id="UP000800200">
    <property type="component" value="Unassembled WGS sequence"/>
</dbReference>
<keyword evidence="3" id="KW-1185">Reference proteome</keyword>
<evidence type="ECO:0000313" key="2">
    <source>
        <dbReference type="EMBL" id="KAF2188148.1"/>
    </source>
</evidence>
<keyword evidence="1" id="KW-0472">Membrane</keyword>
<evidence type="ECO:0000256" key="1">
    <source>
        <dbReference type="SAM" id="Phobius"/>
    </source>
</evidence>
<dbReference type="AlphaFoldDB" id="A0A6A6EC74"/>
<keyword evidence="1" id="KW-1133">Transmembrane helix</keyword>
<accession>A0A6A6EC74</accession>
<evidence type="ECO:0000313" key="3">
    <source>
        <dbReference type="Proteomes" id="UP000800200"/>
    </source>
</evidence>
<reference evidence="2" key="1">
    <citation type="journal article" date="2020" name="Stud. Mycol.">
        <title>101 Dothideomycetes genomes: a test case for predicting lifestyles and emergence of pathogens.</title>
        <authorList>
            <person name="Haridas S."/>
            <person name="Albert R."/>
            <person name="Binder M."/>
            <person name="Bloem J."/>
            <person name="Labutti K."/>
            <person name="Salamov A."/>
            <person name="Andreopoulos B."/>
            <person name="Baker S."/>
            <person name="Barry K."/>
            <person name="Bills G."/>
            <person name="Bluhm B."/>
            <person name="Cannon C."/>
            <person name="Castanera R."/>
            <person name="Culley D."/>
            <person name="Daum C."/>
            <person name="Ezra D."/>
            <person name="Gonzalez J."/>
            <person name="Henrissat B."/>
            <person name="Kuo A."/>
            <person name="Liang C."/>
            <person name="Lipzen A."/>
            <person name="Lutzoni F."/>
            <person name="Magnuson J."/>
            <person name="Mondo S."/>
            <person name="Nolan M."/>
            <person name="Ohm R."/>
            <person name="Pangilinan J."/>
            <person name="Park H.-J."/>
            <person name="Ramirez L."/>
            <person name="Alfaro M."/>
            <person name="Sun H."/>
            <person name="Tritt A."/>
            <person name="Yoshinaga Y."/>
            <person name="Zwiers L.-H."/>
            <person name="Turgeon B."/>
            <person name="Goodwin S."/>
            <person name="Spatafora J."/>
            <person name="Crous P."/>
            <person name="Grigoriev I."/>
        </authorList>
    </citation>
    <scope>NUCLEOTIDE SEQUENCE</scope>
    <source>
        <strain evidence="2">CBS 207.26</strain>
    </source>
</reference>
<dbReference type="EMBL" id="ML994624">
    <property type="protein sequence ID" value="KAF2188148.1"/>
    <property type="molecule type" value="Genomic_DNA"/>
</dbReference>